<dbReference type="AlphaFoldDB" id="A0A9P5P5R8"/>
<evidence type="ECO:0000256" key="1">
    <source>
        <dbReference type="SAM" id="MobiDB-lite"/>
    </source>
</evidence>
<evidence type="ECO:0000259" key="2">
    <source>
        <dbReference type="PROSITE" id="PS50181"/>
    </source>
</evidence>
<comment type="caution">
    <text evidence="3">The sequence shown here is derived from an EMBL/GenBank/DDBJ whole genome shotgun (WGS) entry which is preliminary data.</text>
</comment>
<reference evidence="3" key="1">
    <citation type="submission" date="2020-11" db="EMBL/GenBank/DDBJ databases">
        <authorList>
            <consortium name="DOE Joint Genome Institute"/>
            <person name="Ahrendt S."/>
            <person name="Riley R."/>
            <person name="Andreopoulos W."/>
            <person name="Labutti K."/>
            <person name="Pangilinan J."/>
            <person name="Ruiz-Duenas F.J."/>
            <person name="Barrasa J.M."/>
            <person name="Sanchez-Garcia M."/>
            <person name="Camarero S."/>
            <person name="Miyauchi S."/>
            <person name="Serrano A."/>
            <person name="Linde D."/>
            <person name="Babiker R."/>
            <person name="Drula E."/>
            <person name="Ayuso-Fernandez I."/>
            <person name="Pacheco R."/>
            <person name="Padilla G."/>
            <person name="Ferreira P."/>
            <person name="Barriuso J."/>
            <person name="Kellner H."/>
            <person name="Castanera R."/>
            <person name="Alfaro M."/>
            <person name="Ramirez L."/>
            <person name="Pisabarro A.G."/>
            <person name="Kuo A."/>
            <person name="Tritt A."/>
            <person name="Lipzen A."/>
            <person name="He G."/>
            <person name="Yan M."/>
            <person name="Ng V."/>
            <person name="Cullen D."/>
            <person name="Martin F."/>
            <person name="Rosso M.-N."/>
            <person name="Henrissat B."/>
            <person name="Hibbett D."/>
            <person name="Martinez A.T."/>
            <person name="Grigoriev I.V."/>
        </authorList>
    </citation>
    <scope>NUCLEOTIDE SEQUENCE</scope>
    <source>
        <strain evidence="3">AH 40177</strain>
    </source>
</reference>
<feature type="domain" description="F-box" evidence="2">
    <location>
        <begin position="76"/>
        <end position="122"/>
    </location>
</feature>
<dbReference type="InterPro" id="IPR001810">
    <property type="entry name" value="F-box_dom"/>
</dbReference>
<sequence>MAIAQRSLRIQAIKKNPGASTSSTITTTHNGDGASKRTRTRAGNPDDNDEQEGRKKKPARKRAKTGTEKKMNAMTASAIEDMPLEVVFEIFCYLGPRDLLYLAWTSKRLSSHSDEQKVGSSMRGLRLLRIVMHAMLRRGGVIMYFGSSGWAN</sequence>
<dbReference type="PROSITE" id="PS50181">
    <property type="entry name" value="FBOX"/>
    <property type="match status" value="1"/>
</dbReference>
<dbReference type="CDD" id="cd09917">
    <property type="entry name" value="F-box_SF"/>
    <property type="match status" value="1"/>
</dbReference>
<organism evidence="3 4">
    <name type="scientific">Rhodocollybia butyracea</name>
    <dbReference type="NCBI Taxonomy" id="206335"/>
    <lineage>
        <taxon>Eukaryota</taxon>
        <taxon>Fungi</taxon>
        <taxon>Dikarya</taxon>
        <taxon>Basidiomycota</taxon>
        <taxon>Agaricomycotina</taxon>
        <taxon>Agaricomycetes</taxon>
        <taxon>Agaricomycetidae</taxon>
        <taxon>Agaricales</taxon>
        <taxon>Marasmiineae</taxon>
        <taxon>Omphalotaceae</taxon>
        <taxon>Rhodocollybia</taxon>
    </lineage>
</organism>
<name>A0A9P5P5R8_9AGAR</name>
<protein>
    <recommendedName>
        <fullName evidence="2">F-box domain-containing protein</fullName>
    </recommendedName>
</protein>
<keyword evidence="4" id="KW-1185">Reference proteome</keyword>
<dbReference type="InterPro" id="IPR036047">
    <property type="entry name" value="F-box-like_dom_sf"/>
</dbReference>
<dbReference type="SUPFAM" id="SSF81383">
    <property type="entry name" value="F-box domain"/>
    <property type="match status" value="1"/>
</dbReference>
<gene>
    <name evidence="3" type="ORF">BDP27DRAFT_1435779</name>
</gene>
<dbReference type="OrthoDB" id="2322499at2759"/>
<dbReference type="Pfam" id="PF00646">
    <property type="entry name" value="F-box"/>
    <property type="match status" value="1"/>
</dbReference>
<evidence type="ECO:0000313" key="3">
    <source>
        <dbReference type="EMBL" id="KAF9035100.1"/>
    </source>
</evidence>
<feature type="compositionally biased region" description="Polar residues" evidence="1">
    <location>
        <begin position="18"/>
        <end position="30"/>
    </location>
</feature>
<accession>A0A9P5P5R8</accession>
<dbReference type="Proteomes" id="UP000772434">
    <property type="component" value="Unassembled WGS sequence"/>
</dbReference>
<feature type="region of interest" description="Disordered" evidence="1">
    <location>
        <begin position="1"/>
        <end position="71"/>
    </location>
</feature>
<evidence type="ECO:0000313" key="4">
    <source>
        <dbReference type="Proteomes" id="UP000772434"/>
    </source>
</evidence>
<dbReference type="EMBL" id="JADNRY010000617">
    <property type="protein sequence ID" value="KAF9035100.1"/>
    <property type="molecule type" value="Genomic_DNA"/>
</dbReference>
<feature type="compositionally biased region" description="Basic residues" evidence="1">
    <location>
        <begin position="54"/>
        <end position="64"/>
    </location>
</feature>
<proteinExistence type="predicted"/>